<dbReference type="EMBL" id="JAPDGR010004505">
    <property type="protein sequence ID" value="KAJ2967921.1"/>
    <property type="molecule type" value="Genomic_DNA"/>
</dbReference>
<protein>
    <submittedName>
        <fullName evidence="1">Uncharacterized protein</fullName>
    </submittedName>
</protein>
<sequence>MGMDPYSYGYNAATPDEAYMNASTLVRTLVDVVAKNGNLLLDIGPRADGSIVQAEVDSLREAGRWIRSHGEAIFNTTYWFVQSEVLGEGLNVRFTQTDDAFYILFLEKPDMDNGFVRVPAPVPILEGDEISLLAVDGGQHLAWDVAGGEGDRVLRIEVADGLLQKERLCWVFKIKYA</sequence>
<accession>A0ACC1MMR6</accession>
<proteinExistence type="predicted"/>
<organism evidence="1 2">
    <name type="scientific">Xylaria curta</name>
    <dbReference type="NCBI Taxonomy" id="42375"/>
    <lineage>
        <taxon>Eukaryota</taxon>
        <taxon>Fungi</taxon>
        <taxon>Dikarya</taxon>
        <taxon>Ascomycota</taxon>
        <taxon>Pezizomycotina</taxon>
        <taxon>Sordariomycetes</taxon>
        <taxon>Xylariomycetidae</taxon>
        <taxon>Xylariales</taxon>
        <taxon>Xylariaceae</taxon>
        <taxon>Xylaria</taxon>
    </lineage>
</organism>
<dbReference type="Proteomes" id="UP001143856">
    <property type="component" value="Unassembled WGS sequence"/>
</dbReference>
<comment type="caution">
    <text evidence="1">The sequence shown here is derived from an EMBL/GenBank/DDBJ whole genome shotgun (WGS) entry which is preliminary data.</text>
</comment>
<evidence type="ECO:0000313" key="1">
    <source>
        <dbReference type="EMBL" id="KAJ2967921.1"/>
    </source>
</evidence>
<evidence type="ECO:0000313" key="2">
    <source>
        <dbReference type="Proteomes" id="UP001143856"/>
    </source>
</evidence>
<gene>
    <name evidence="1" type="ORF">NUW58_g10336</name>
</gene>
<keyword evidence="2" id="KW-1185">Reference proteome</keyword>
<reference evidence="1" key="1">
    <citation type="submission" date="2022-10" db="EMBL/GenBank/DDBJ databases">
        <title>Genome Sequence of Xylaria curta.</title>
        <authorList>
            <person name="Buettner E."/>
        </authorList>
    </citation>
    <scope>NUCLEOTIDE SEQUENCE</scope>
    <source>
        <strain evidence="1">Babe10</strain>
    </source>
</reference>
<name>A0ACC1MMR6_9PEZI</name>